<evidence type="ECO:0000256" key="6">
    <source>
        <dbReference type="ARBA" id="ARBA00022692"/>
    </source>
</evidence>
<sequence length="52" mass="6453">MPQMAPIMWLLFFISFLLLTYFLMNLVFFTHSPVKHNKMARQLYSSFLHWKW</sequence>
<name>A0A345UDI6_9CRUS</name>
<evidence type="ECO:0000256" key="10">
    <source>
        <dbReference type="ARBA" id="ARBA00023128"/>
    </source>
</evidence>
<dbReference type="GO" id="GO:0031966">
    <property type="term" value="C:mitochondrial membrane"/>
    <property type="evidence" value="ECO:0007669"/>
    <property type="project" value="UniProtKB-SubCell"/>
</dbReference>
<evidence type="ECO:0000256" key="11">
    <source>
        <dbReference type="ARBA" id="ARBA00023136"/>
    </source>
</evidence>
<evidence type="ECO:0000256" key="8">
    <source>
        <dbReference type="ARBA" id="ARBA00022989"/>
    </source>
</evidence>
<geneLocation type="mitochondrion" evidence="14"/>
<dbReference type="Pfam" id="PF00895">
    <property type="entry name" value="ATP-synt_8"/>
    <property type="match status" value="1"/>
</dbReference>
<evidence type="ECO:0000256" key="7">
    <source>
        <dbReference type="ARBA" id="ARBA00022781"/>
    </source>
</evidence>
<keyword evidence="10 12" id="KW-0496">Mitochondrion</keyword>
<gene>
    <name evidence="14" type="primary">atp8</name>
</gene>
<evidence type="ECO:0000256" key="13">
    <source>
        <dbReference type="SAM" id="Phobius"/>
    </source>
</evidence>
<organism evidence="14">
    <name type="scientific">Pseudoniphargus brevipedunculatus</name>
    <dbReference type="NCBI Taxonomy" id="2211480"/>
    <lineage>
        <taxon>Eukaryota</taxon>
        <taxon>Metazoa</taxon>
        <taxon>Ecdysozoa</taxon>
        <taxon>Arthropoda</taxon>
        <taxon>Crustacea</taxon>
        <taxon>Multicrustacea</taxon>
        <taxon>Malacostraca</taxon>
        <taxon>Eumalacostraca</taxon>
        <taxon>Peracarida</taxon>
        <taxon>Amphipoda</taxon>
        <taxon>Senticaudata</taxon>
        <taxon>Gammarida</taxon>
        <taxon>Crangonyctidira</taxon>
        <taxon>Allocrangonyctoidea</taxon>
        <taxon>Allocrangonyctidae</taxon>
        <taxon>Pseudoniphargus</taxon>
    </lineage>
</organism>
<evidence type="ECO:0000313" key="14">
    <source>
        <dbReference type="EMBL" id="AXI98522.1"/>
    </source>
</evidence>
<keyword evidence="5 12" id="KW-0138">CF(0)</keyword>
<dbReference type="EMBL" id="MH592123">
    <property type="protein sequence ID" value="AXI98522.1"/>
    <property type="molecule type" value="Genomic_DNA"/>
</dbReference>
<comment type="subunit">
    <text evidence="3">F-type ATPases have 2 components, CF(1) - the catalytic core - and CF(0) - the membrane proton channel.</text>
</comment>
<evidence type="ECO:0000256" key="2">
    <source>
        <dbReference type="ARBA" id="ARBA00008892"/>
    </source>
</evidence>
<dbReference type="GO" id="GO:0015078">
    <property type="term" value="F:proton transmembrane transporter activity"/>
    <property type="evidence" value="ECO:0007669"/>
    <property type="project" value="InterPro"/>
</dbReference>
<feature type="transmembrane region" description="Helical" evidence="13">
    <location>
        <begin position="6"/>
        <end position="29"/>
    </location>
</feature>
<accession>A0A345UDI6</accession>
<evidence type="ECO:0000256" key="12">
    <source>
        <dbReference type="RuleBase" id="RU003661"/>
    </source>
</evidence>
<dbReference type="GO" id="GO:0015986">
    <property type="term" value="P:proton motive force-driven ATP synthesis"/>
    <property type="evidence" value="ECO:0007669"/>
    <property type="project" value="InterPro"/>
</dbReference>
<keyword evidence="7 12" id="KW-0375">Hydrogen ion transport</keyword>
<keyword evidence="8 13" id="KW-1133">Transmembrane helix</keyword>
<evidence type="ECO:0000256" key="4">
    <source>
        <dbReference type="ARBA" id="ARBA00022448"/>
    </source>
</evidence>
<keyword evidence="4 12" id="KW-0813">Transport</keyword>
<evidence type="ECO:0000256" key="9">
    <source>
        <dbReference type="ARBA" id="ARBA00023065"/>
    </source>
</evidence>
<dbReference type="InterPro" id="IPR001421">
    <property type="entry name" value="ATP8_metazoa"/>
</dbReference>
<comment type="similarity">
    <text evidence="2 12">Belongs to the ATPase protein 8 family.</text>
</comment>
<evidence type="ECO:0000256" key="1">
    <source>
        <dbReference type="ARBA" id="ARBA00004304"/>
    </source>
</evidence>
<evidence type="ECO:0000256" key="5">
    <source>
        <dbReference type="ARBA" id="ARBA00022547"/>
    </source>
</evidence>
<proteinExistence type="inferred from homology"/>
<keyword evidence="6 12" id="KW-0812">Transmembrane</keyword>
<comment type="subcellular location">
    <subcellularLocation>
        <location evidence="1 12">Mitochondrion membrane</location>
        <topology evidence="1 12">Single-pass membrane protein</topology>
    </subcellularLocation>
</comment>
<evidence type="ECO:0000256" key="3">
    <source>
        <dbReference type="ARBA" id="ARBA00011291"/>
    </source>
</evidence>
<dbReference type="AlphaFoldDB" id="A0A345UDI6"/>
<keyword evidence="9 12" id="KW-0406">Ion transport</keyword>
<dbReference type="GO" id="GO:0045259">
    <property type="term" value="C:proton-transporting ATP synthase complex"/>
    <property type="evidence" value="ECO:0007669"/>
    <property type="project" value="UniProtKB-KW"/>
</dbReference>
<keyword evidence="11 13" id="KW-0472">Membrane</keyword>
<protein>
    <recommendedName>
        <fullName evidence="12">ATP synthase complex subunit 8</fullName>
    </recommendedName>
</protein>
<reference evidence="14" key="1">
    <citation type="journal article" date="2018" name="Mol. Phylogenet. Evol.">
        <title>Species delimitation and mitogenome phylogenetics in the subterranean genus Pseudoniphargus (Crustacea: Amphipoda).</title>
        <authorList>
            <person name="Stokkan M."/>
            <person name="Jurado-Rivera J.A."/>
            <person name="Oromi P."/>
            <person name="Juan C."/>
            <person name="Jaume D."/>
            <person name="Pons J."/>
        </authorList>
    </citation>
    <scope>NUCLEOTIDE SEQUENCE</scope>
</reference>